<sequence>MPVKKATPAAVAVVAVSAGSLIVASLLDLQVPSEHRERIVTEVAWTAGIAGLGLAVPGALLLRRLPRHPIAWLLCLSGIHWCLDAAAGTWLAYATFNDLPGASAAFWIYQRLGAALLTWLPLLLLIYPAGRLPGGRWRIAAYLSLVASCLMPLLSLAIPAAAAQQRAGEPMPAEFAGLNLDPTSIPLPDGWWVAIFQVSFLAIPLGMIVPVAVVVRRFRQADGYDRLRMRWLLWAAIIDLLVVVSVLVVPELSSVALAPAVGLTGAAVVVAIARPTLLDVDRLLGGTVLYAAMAATVLAVDACVLGATGLFLGQSLPERDAAVVAVLLVTAGYGPLRHRLWLLVRRLVLGRRDDPYRVVAGLAEQLERSTSPEDELLAVARAVAEAFRSPYVIVEVDRPGGEKVVATQGVPAGRTTTLPITYRGDTVGRVVLPAAGPRVSLSQRDERLLADMVRQAAVAARNAHLVGELQRGRELIVAAREEERRRLRRDLHDGLGPTLGGVALRIDTARNLAARRPEEADRLLRQAREDATAAVADVRRLVHDLRPPALDDVGLLGAVRQQAARLRAPGLTVTVDGGGDLDQLPAAVEVAAYRIASEALANVARHASATSCRVRLEVAGGDLTVEITDDGVGIPAGTPSGVGLVSLRERAAELGGDCRIECPGDRGTHVRARLPLGVLT</sequence>
<dbReference type="InterPro" id="IPR036890">
    <property type="entry name" value="HATPase_C_sf"/>
</dbReference>
<dbReference type="PANTHER" id="PTHR24421">
    <property type="entry name" value="NITRATE/NITRITE SENSOR PROTEIN NARX-RELATED"/>
    <property type="match status" value="1"/>
</dbReference>
<reference evidence="11 12" key="1">
    <citation type="submission" date="2021-01" db="EMBL/GenBank/DDBJ databases">
        <title>Whole genome shotgun sequence of Actinoplanes lobatus NBRC 12513.</title>
        <authorList>
            <person name="Komaki H."/>
            <person name="Tamura T."/>
        </authorList>
    </citation>
    <scope>NUCLEOTIDE SEQUENCE [LARGE SCALE GENOMIC DNA]</scope>
    <source>
        <strain evidence="11 12">NBRC 12513</strain>
    </source>
</reference>
<organism evidence="11 12">
    <name type="scientific">Actinoplanes lobatus</name>
    <dbReference type="NCBI Taxonomy" id="113568"/>
    <lineage>
        <taxon>Bacteria</taxon>
        <taxon>Bacillati</taxon>
        <taxon>Actinomycetota</taxon>
        <taxon>Actinomycetes</taxon>
        <taxon>Micromonosporales</taxon>
        <taxon>Micromonosporaceae</taxon>
        <taxon>Actinoplanes</taxon>
    </lineage>
</organism>
<keyword evidence="9" id="KW-1133">Transmembrane helix</keyword>
<dbReference type="Pfam" id="PF07730">
    <property type="entry name" value="HisKA_3"/>
    <property type="match status" value="1"/>
</dbReference>
<evidence type="ECO:0000256" key="1">
    <source>
        <dbReference type="ARBA" id="ARBA00000085"/>
    </source>
</evidence>
<feature type="transmembrane region" description="Helical" evidence="9">
    <location>
        <begin position="255"/>
        <end position="277"/>
    </location>
</feature>
<dbReference type="InterPro" id="IPR029016">
    <property type="entry name" value="GAF-like_dom_sf"/>
</dbReference>
<accession>A0ABQ4AK50</accession>
<name>A0ABQ4AK50_9ACTN</name>
<dbReference type="InterPro" id="IPR050482">
    <property type="entry name" value="Sensor_HK_TwoCompSys"/>
</dbReference>
<proteinExistence type="predicted"/>
<feature type="transmembrane region" description="Helical" evidence="9">
    <location>
        <begin position="139"/>
        <end position="162"/>
    </location>
</feature>
<feature type="transmembrane region" description="Helical" evidence="9">
    <location>
        <begin position="319"/>
        <end position="336"/>
    </location>
</feature>
<dbReference type="EC" id="2.7.13.3" evidence="2"/>
<evidence type="ECO:0000256" key="8">
    <source>
        <dbReference type="ARBA" id="ARBA00023012"/>
    </source>
</evidence>
<evidence type="ECO:0000313" key="11">
    <source>
        <dbReference type="EMBL" id="GIE41379.1"/>
    </source>
</evidence>
<evidence type="ECO:0000256" key="3">
    <source>
        <dbReference type="ARBA" id="ARBA00022553"/>
    </source>
</evidence>
<dbReference type="CDD" id="cd16917">
    <property type="entry name" value="HATPase_UhpB-NarQ-NarX-like"/>
    <property type="match status" value="1"/>
</dbReference>
<feature type="transmembrane region" description="Helical" evidence="9">
    <location>
        <begin position="289"/>
        <end position="313"/>
    </location>
</feature>
<protein>
    <recommendedName>
        <fullName evidence="2">histidine kinase</fullName>
        <ecNumber evidence="2">2.7.13.3</ecNumber>
    </recommendedName>
</protein>
<keyword evidence="3" id="KW-0597">Phosphoprotein</keyword>
<keyword evidence="5" id="KW-0547">Nucleotide-binding</keyword>
<keyword evidence="4" id="KW-0808">Transferase</keyword>
<dbReference type="PANTHER" id="PTHR24421:SF10">
    <property type="entry name" value="NITRATE_NITRITE SENSOR PROTEIN NARQ"/>
    <property type="match status" value="1"/>
</dbReference>
<dbReference type="SUPFAM" id="SSF55781">
    <property type="entry name" value="GAF domain-like"/>
    <property type="match status" value="1"/>
</dbReference>
<feature type="transmembrane region" description="Helical" evidence="9">
    <location>
        <begin position="108"/>
        <end position="127"/>
    </location>
</feature>
<feature type="domain" description="Histidine kinase/HSP90-like ATPase" evidence="10">
    <location>
        <begin position="587"/>
        <end position="678"/>
    </location>
</feature>
<feature type="transmembrane region" description="Helical" evidence="9">
    <location>
        <begin position="191"/>
        <end position="215"/>
    </location>
</feature>
<evidence type="ECO:0000256" key="6">
    <source>
        <dbReference type="ARBA" id="ARBA00022777"/>
    </source>
</evidence>
<dbReference type="SUPFAM" id="SSF55874">
    <property type="entry name" value="ATPase domain of HSP90 chaperone/DNA topoisomerase II/histidine kinase"/>
    <property type="match status" value="1"/>
</dbReference>
<feature type="transmembrane region" description="Helical" evidence="9">
    <location>
        <begin position="43"/>
        <end position="63"/>
    </location>
</feature>
<keyword evidence="7" id="KW-0067">ATP-binding</keyword>
<keyword evidence="12" id="KW-1185">Reference proteome</keyword>
<keyword evidence="9" id="KW-0812">Transmembrane</keyword>
<dbReference type="InterPro" id="IPR011712">
    <property type="entry name" value="Sig_transdc_His_kin_sub3_dim/P"/>
</dbReference>
<evidence type="ECO:0000256" key="4">
    <source>
        <dbReference type="ARBA" id="ARBA00022679"/>
    </source>
</evidence>
<dbReference type="Pfam" id="PF02518">
    <property type="entry name" value="HATPase_c"/>
    <property type="match status" value="1"/>
</dbReference>
<dbReference type="InterPro" id="IPR003594">
    <property type="entry name" value="HATPase_dom"/>
</dbReference>
<gene>
    <name evidence="11" type="ORF">Alo02nite_42770</name>
</gene>
<evidence type="ECO:0000256" key="9">
    <source>
        <dbReference type="SAM" id="Phobius"/>
    </source>
</evidence>
<keyword evidence="8" id="KW-0902">Two-component regulatory system</keyword>
<feature type="transmembrane region" description="Helical" evidence="9">
    <location>
        <begin position="231"/>
        <end position="249"/>
    </location>
</feature>
<comment type="catalytic activity">
    <reaction evidence="1">
        <text>ATP + protein L-histidine = ADP + protein N-phospho-L-histidine.</text>
        <dbReference type="EC" id="2.7.13.3"/>
    </reaction>
</comment>
<feature type="transmembrane region" description="Helical" evidence="9">
    <location>
        <begin position="70"/>
        <end position="96"/>
    </location>
</feature>
<evidence type="ECO:0000313" key="12">
    <source>
        <dbReference type="Proteomes" id="UP000631312"/>
    </source>
</evidence>
<dbReference type="SMART" id="SM00387">
    <property type="entry name" value="HATPase_c"/>
    <property type="match status" value="1"/>
</dbReference>
<dbReference type="Gene3D" id="1.20.5.1930">
    <property type="match status" value="1"/>
</dbReference>
<keyword evidence="6" id="KW-0418">Kinase</keyword>
<evidence type="ECO:0000256" key="5">
    <source>
        <dbReference type="ARBA" id="ARBA00022741"/>
    </source>
</evidence>
<dbReference type="Gene3D" id="3.30.450.40">
    <property type="match status" value="1"/>
</dbReference>
<evidence type="ECO:0000259" key="10">
    <source>
        <dbReference type="SMART" id="SM00387"/>
    </source>
</evidence>
<evidence type="ECO:0000256" key="2">
    <source>
        <dbReference type="ARBA" id="ARBA00012438"/>
    </source>
</evidence>
<comment type="caution">
    <text evidence="11">The sequence shown here is derived from an EMBL/GenBank/DDBJ whole genome shotgun (WGS) entry which is preliminary data.</text>
</comment>
<evidence type="ECO:0000256" key="7">
    <source>
        <dbReference type="ARBA" id="ARBA00022840"/>
    </source>
</evidence>
<keyword evidence="9" id="KW-0472">Membrane</keyword>
<dbReference type="EMBL" id="BOMP01000070">
    <property type="protein sequence ID" value="GIE41379.1"/>
    <property type="molecule type" value="Genomic_DNA"/>
</dbReference>
<dbReference type="Gene3D" id="3.30.565.10">
    <property type="entry name" value="Histidine kinase-like ATPase, C-terminal domain"/>
    <property type="match status" value="1"/>
</dbReference>
<dbReference type="Proteomes" id="UP000631312">
    <property type="component" value="Unassembled WGS sequence"/>
</dbReference>